<organism evidence="1 2">
    <name type="scientific">Paenibacillus hemerocallicola</name>
    <dbReference type="NCBI Taxonomy" id="1172614"/>
    <lineage>
        <taxon>Bacteria</taxon>
        <taxon>Bacillati</taxon>
        <taxon>Bacillota</taxon>
        <taxon>Bacilli</taxon>
        <taxon>Bacillales</taxon>
        <taxon>Paenibacillaceae</taxon>
        <taxon>Paenibacillus</taxon>
    </lineage>
</organism>
<dbReference type="Proteomes" id="UP000307943">
    <property type="component" value="Unassembled WGS sequence"/>
</dbReference>
<accession>A0A5C4TIN7</accession>
<dbReference type="OrthoDB" id="9785420at2"/>
<proteinExistence type="predicted"/>
<comment type="caution">
    <text evidence="1">The sequence shown here is derived from an EMBL/GenBank/DDBJ whole genome shotgun (WGS) entry which is preliminary data.</text>
</comment>
<sequence length="275" mass="30123">MKMLIMTDMEGVAGMINHDDWVVPGGRYYEDGKKLLTMETNAAIEGFAAGGANEFIVVDGHGYGGINHLLLDARARFMRGPYHGNYYSMLDASFDAIAWIGQHAKAGTPFAQMAHTGWFNVIDYTINGTSVGEFGQLALCGASLGIRSIFGAGDEAFAIEAAALVEGIETVSVKRGLMPGSGDEFNTEGYKERNNGAIHLHPETARGRIREGAERAARRFIENREQFALLRAKAPFRREIRFRSDGTKAAYTLRDEHPDSIIRLLGGKLVNAHIQ</sequence>
<keyword evidence="2" id="KW-1185">Reference proteome</keyword>
<evidence type="ECO:0000313" key="2">
    <source>
        <dbReference type="Proteomes" id="UP000307943"/>
    </source>
</evidence>
<dbReference type="InterPro" id="IPR027476">
    <property type="entry name" value="DppA_N"/>
</dbReference>
<dbReference type="SUPFAM" id="SSF63992">
    <property type="entry name" value="Dipeptide transport protein"/>
    <property type="match status" value="1"/>
</dbReference>
<evidence type="ECO:0000313" key="1">
    <source>
        <dbReference type="EMBL" id="TNJ68300.1"/>
    </source>
</evidence>
<evidence type="ECO:0008006" key="3">
    <source>
        <dbReference type="Google" id="ProtNLM"/>
    </source>
</evidence>
<reference evidence="1 2" key="1">
    <citation type="submission" date="2019-05" db="EMBL/GenBank/DDBJ databases">
        <title>We sequenced the genome of Paenibacillus hemerocallicola KCTC 33185 for further insight into its adaptation and study the phylogeny of Paenibacillus.</title>
        <authorList>
            <person name="Narsing Rao M.P."/>
        </authorList>
    </citation>
    <scope>NUCLEOTIDE SEQUENCE [LARGE SCALE GENOMIC DNA]</scope>
    <source>
        <strain evidence="1 2">KCTC 33185</strain>
    </source>
</reference>
<protein>
    <recommendedName>
        <fullName evidence="3">M55 family metallopeptidase</fullName>
    </recommendedName>
</protein>
<dbReference type="InterPro" id="IPR007035">
    <property type="entry name" value="Peptidase_M55"/>
</dbReference>
<name>A0A5C4TIN7_9BACL</name>
<dbReference type="InterPro" id="IPR036177">
    <property type="entry name" value="Peptidase_M55_sf"/>
</dbReference>
<dbReference type="EMBL" id="VDCQ01000001">
    <property type="protein sequence ID" value="TNJ68300.1"/>
    <property type="molecule type" value="Genomic_DNA"/>
</dbReference>
<gene>
    <name evidence="1" type="ORF">FE784_01170</name>
</gene>
<dbReference type="Gene3D" id="3.40.50.10780">
    <property type="entry name" value="Dipeptide transport protein"/>
    <property type="match status" value="1"/>
</dbReference>
<dbReference type="AlphaFoldDB" id="A0A5C4TIN7"/>
<dbReference type="Pfam" id="PF04951">
    <property type="entry name" value="Peptidase_M55"/>
    <property type="match status" value="1"/>
</dbReference>